<dbReference type="SUPFAM" id="SSF52799">
    <property type="entry name" value="(Phosphotyrosine protein) phosphatases II"/>
    <property type="match status" value="1"/>
</dbReference>
<evidence type="ECO:0000256" key="2">
    <source>
        <dbReference type="ARBA" id="ARBA00013064"/>
    </source>
</evidence>
<comment type="caution">
    <text evidence="8">The sequence shown here is derived from an EMBL/GenBank/DDBJ whole genome shotgun (WGS) entry which is preliminary data.</text>
</comment>
<dbReference type="InterPro" id="IPR000387">
    <property type="entry name" value="Tyr_Pase_dom"/>
</dbReference>
<dbReference type="RefSeq" id="XP_058339033.1">
    <property type="nucleotide sequence ID" value="XM_058490177.1"/>
</dbReference>
<keyword evidence="4" id="KW-0904">Protein phosphatase</keyword>
<protein>
    <recommendedName>
        <fullName evidence="2">protein-tyrosine-phosphatase</fullName>
        <ecNumber evidence="2">3.1.3.48</ecNumber>
    </recommendedName>
</protein>
<dbReference type="PANTHER" id="PTHR45848">
    <property type="entry name" value="DUAL SPECIFICITY PROTEIN PHOSPHATASE 12 FAMILY MEMBER"/>
    <property type="match status" value="1"/>
</dbReference>
<dbReference type="SMART" id="SM00404">
    <property type="entry name" value="PTPc_motif"/>
    <property type="match status" value="1"/>
</dbReference>
<evidence type="ECO:0000256" key="1">
    <source>
        <dbReference type="ARBA" id="ARBA00008601"/>
    </source>
</evidence>
<dbReference type="PROSITE" id="PS50054">
    <property type="entry name" value="TYR_PHOSPHATASE_DUAL"/>
    <property type="match status" value="1"/>
</dbReference>
<gene>
    <name evidence="8" type="ORF">O0I10_010194</name>
</gene>
<dbReference type="EC" id="3.1.3.48" evidence="2"/>
<dbReference type="Proteomes" id="UP001234581">
    <property type="component" value="Unassembled WGS sequence"/>
</dbReference>
<dbReference type="PANTHER" id="PTHR45848:SF4">
    <property type="entry name" value="DUAL SPECIFICITY PROTEIN PHOSPHATASE 12"/>
    <property type="match status" value="1"/>
</dbReference>
<comment type="similarity">
    <text evidence="1">Belongs to the protein-tyrosine phosphatase family. Non-receptor class dual specificity subfamily.</text>
</comment>
<evidence type="ECO:0000256" key="4">
    <source>
        <dbReference type="ARBA" id="ARBA00022912"/>
    </source>
</evidence>
<dbReference type="AlphaFoldDB" id="A0AAD7UWH5"/>
<dbReference type="InterPro" id="IPR016278">
    <property type="entry name" value="DUSP12"/>
</dbReference>
<sequence>MTNGSMHEIIPRLFLGSSSAGASLENLQQSQITHVVSLGNFEPIHDSITYKIIHVLDVEEENLIQYFNETFEFIDEARAAKQRVLVHCEAGVSRSTTIVAAYMMRKGKLDVQKTLDMIRDRRAFVAPNDGFLDQLELYHTLEYDVDPKHSAYRRFLVDSNAKEQQETGYISNLALTPDPEVHRSTTSQKSIRCKKCRRRLVEVEHVLEHAPGKGQLAFSYTKRNGELNVTSAPTATMTTNQPLNPLLASLAASRMQCSSYFIEPMEWMGNLLDGEVEGRIDCPKCMSKLGQYNWAGAQCSCGRWITPAFMLHRKQVDEMRNQLPTTSSSRP</sequence>
<dbReference type="GO" id="GO:0005634">
    <property type="term" value="C:nucleus"/>
    <property type="evidence" value="ECO:0007669"/>
    <property type="project" value="TreeGrafter"/>
</dbReference>
<proteinExistence type="inferred from homology"/>
<dbReference type="Pfam" id="PF00782">
    <property type="entry name" value="DSPc"/>
    <property type="match status" value="1"/>
</dbReference>
<keyword evidence="9" id="KW-1185">Reference proteome</keyword>
<accession>A0AAD7UWH5</accession>
<feature type="domain" description="Tyrosine-protein phosphatase" evidence="6">
    <location>
        <begin position="3"/>
        <end position="144"/>
    </location>
</feature>
<dbReference type="PROSITE" id="PS00383">
    <property type="entry name" value="TYR_PHOSPHATASE_1"/>
    <property type="match status" value="1"/>
</dbReference>
<dbReference type="GO" id="GO:0004725">
    <property type="term" value="F:protein tyrosine phosphatase activity"/>
    <property type="evidence" value="ECO:0007669"/>
    <property type="project" value="UniProtKB-EC"/>
</dbReference>
<dbReference type="InterPro" id="IPR003595">
    <property type="entry name" value="Tyr_Pase_cat"/>
</dbReference>
<reference evidence="8 9" key="1">
    <citation type="submission" date="2023-03" db="EMBL/GenBank/DDBJ databases">
        <title>Genome sequence of Lichtheimia ornata CBS 291.66.</title>
        <authorList>
            <person name="Mohabir J.T."/>
            <person name="Shea T.P."/>
            <person name="Kurbessoian T."/>
            <person name="Berby B."/>
            <person name="Fontaine J."/>
            <person name="Livny J."/>
            <person name="Gnirke A."/>
            <person name="Stajich J.E."/>
            <person name="Cuomo C.A."/>
        </authorList>
    </citation>
    <scope>NUCLEOTIDE SEQUENCE [LARGE SCALE GENOMIC DNA]</scope>
    <source>
        <strain evidence="8">CBS 291.66</strain>
    </source>
</reference>
<feature type="active site" description="Phosphocysteine intermediate" evidence="5">
    <location>
        <position position="88"/>
    </location>
</feature>
<evidence type="ECO:0000313" key="9">
    <source>
        <dbReference type="Proteomes" id="UP001234581"/>
    </source>
</evidence>
<dbReference type="InterPro" id="IPR029021">
    <property type="entry name" value="Prot-tyrosine_phosphatase-like"/>
</dbReference>
<evidence type="ECO:0000256" key="3">
    <source>
        <dbReference type="ARBA" id="ARBA00022801"/>
    </source>
</evidence>
<evidence type="ECO:0000256" key="5">
    <source>
        <dbReference type="PIRSR" id="PIRSR000941-50"/>
    </source>
</evidence>
<evidence type="ECO:0000259" key="6">
    <source>
        <dbReference type="PROSITE" id="PS50054"/>
    </source>
</evidence>
<dbReference type="GO" id="GO:0008138">
    <property type="term" value="F:protein tyrosine/serine/threonine phosphatase activity"/>
    <property type="evidence" value="ECO:0007669"/>
    <property type="project" value="InterPro"/>
</dbReference>
<organism evidence="8 9">
    <name type="scientific">Lichtheimia ornata</name>
    <dbReference type="NCBI Taxonomy" id="688661"/>
    <lineage>
        <taxon>Eukaryota</taxon>
        <taxon>Fungi</taxon>
        <taxon>Fungi incertae sedis</taxon>
        <taxon>Mucoromycota</taxon>
        <taxon>Mucoromycotina</taxon>
        <taxon>Mucoromycetes</taxon>
        <taxon>Mucorales</taxon>
        <taxon>Lichtheimiaceae</taxon>
        <taxon>Lichtheimia</taxon>
    </lineage>
</organism>
<dbReference type="InterPro" id="IPR016130">
    <property type="entry name" value="Tyr_Pase_AS"/>
</dbReference>
<feature type="domain" description="Tyrosine specific protein phosphatases" evidence="7">
    <location>
        <begin position="61"/>
        <end position="122"/>
    </location>
</feature>
<dbReference type="InterPro" id="IPR000340">
    <property type="entry name" value="Dual-sp_phosphatase_cat-dom"/>
</dbReference>
<evidence type="ECO:0000313" key="8">
    <source>
        <dbReference type="EMBL" id="KAJ8654119.1"/>
    </source>
</evidence>
<dbReference type="GeneID" id="83217598"/>
<keyword evidence="3" id="KW-0378">Hydrolase</keyword>
<dbReference type="EMBL" id="JARTCD010000066">
    <property type="protein sequence ID" value="KAJ8654119.1"/>
    <property type="molecule type" value="Genomic_DNA"/>
</dbReference>
<dbReference type="Gene3D" id="3.90.190.10">
    <property type="entry name" value="Protein tyrosine phosphatase superfamily"/>
    <property type="match status" value="1"/>
</dbReference>
<dbReference type="PIRSF" id="PIRSF000941">
    <property type="entry name" value="DUSP12"/>
    <property type="match status" value="1"/>
</dbReference>
<dbReference type="InterPro" id="IPR020422">
    <property type="entry name" value="TYR_PHOSPHATASE_DUAL_dom"/>
</dbReference>
<dbReference type="CDD" id="cd14498">
    <property type="entry name" value="DSP"/>
    <property type="match status" value="1"/>
</dbReference>
<dbReference type="PROSITE" id="PS50056">
    <property type="entry name" value="TYR_PHOSPHATASE_2"/>
    <property type="match status" value="1"/>
</dbReference>
<evidence type="ECO:0000259" key="7">
    <source>
        <dbReference type="PROSITE" id="PS50056"/>
    </source>
</evidence>
<name>A0AAD7UWH5_9FUNG</name>
<dbReference type="SMART" id="SM00195">
    <property type="entry name" value="DSPc"/>
    <property type="match status" value="1"/>
</dbReference>